<organism evidence="1 2">
    <name type="scientific">Pseudorhizobium halotolerans</name>
    <dbReference type="NCBI Taxonomy" id="1233081"/>
    <lineage>
        <taxon>Bacteria</taxon>
        <taxon>Pseudomonadati</taxon>
        <taxon>Pseudomonadota</taxon>
        <taxon>Alphaproteobacteria</taxon>
        <taxon>Hyphomicrobiales</taxon>
        <taxon>Rhizobiaceae</taxon>
        <taxon>Rhizobium/Agrobacterium group</taxon>
        <taxon>Pseudorhizobium</taxon>
    </lineage>
</organism>
<evidence type="ECO:0000313" key="1">
    <source>
        <dbReference type="EMBL" id="CAD7046304.1"/>
    </source>
</evidence>
<evidence type="ECO:0000313" key="2">
    <source>
        <dbReference type="Proteomes" id="UP000601041"/>
    </source>
</evidence>
<name>A0ABN7JVK9_9HYPH</name>
<proteinExistence type="predicted"/>
<comment type="caution">
    <text evidence="1">The sequence shown here is derived from an EMBL/GenBank/DDBJ whole genome shotgun (WGS) entry which is preliminary data.</text>
</comment>
<dbReference type="EMBL" id="CABFWE030000008">
    <property type="protein sequence ID" value="CAD7046304.1"/>
    <property type="molecule type" value="Genomic_DNA"/>
</dbReference>
<dbReference type="NCBIfam" id="TIGR02216">
    <property type="entry name" value="phage_TIGR02216"/>
    <property type="match status" value="1"/>
</dbReference>
<protein>
    <submittedName>
        <fullName evidence="1">Phage tail assembly chaperone</fullName>
    </submittedName>
</protein>
<dbReference type="InterPro" id="IPR011739">
    <property type="entry name" value="GTA_rcc01693"/>
</dbReference>
<reference evidence="1 2" key="1">
    <citation type="submission" date="2020-11" db="EMBL/GenBank/DDBJ databases">
        <authorList>
            <person name="Lassalle F."/>
        </authorList>
    </citation>
    <scope>NUCLEOTIDE SEQUENCE [LARGE SCALE GENOMIC DNA]</scope>
    <source>
        <strain evidence="1 2">AB21</strain>
    </source>
</reference>
<keyword evidence="2" id="KW-1185">Reference proteome</keyword>
<sequence length="67" mass="7430">MHAGFCLLRLSPDMFWRLTPVEFFAMTGGLRPRRPEMARDGLEGLMRRFPDGATCERGDDVGAEAGG</sequence>
<dbReference type="InterPro" id="IPR019056">
    <property type="entry name" value="Phage_TAC_6"/>
</dbReference>
<dbReference type="Pfam" id="PF09550">
    <property type="entry name" value="Phage_TAC_6"/>
    <property type="match status" value="1"/>
</dbReference>
<accession>A0ABN7JVK9</accession>
<dbReference type="Proteomes" id="UP000601041">
    <property type="component" value="Unassembled WGS sequence"/>
</dbReference>
<gene>
    <name evidence="1" type="ORF">RHAB21_03661</name>
</gene>